<reference evidence="14" key="1">
    <citation type="submission" date="2021-06" db="EMBL/GenBank/DDBJ databases">
        <title>Sequencing of actinobacteria type strains.</title>
        <authorList>
            <person name="Nguyen G.-S."/>
            <person name="Wentzel A."/>
        </authorList>
    </citation>
    <scope>NUCLEOTIDE SEQUENCE</scope>
    <source>
        <strain evidence="14">P38-E01</strain>
    </source>
</reference>
<evidence type="ECO:0000256" key="1">
    <source>
        <dbReference type="ARBA" id="ARBA00004651"/>
    </source>
</evidence>
<dbReference type="Pfam" id="PF00005">
    <property type="entry name" value="ABC_tran"/>
    <property type="match status" value="1"/>
</dbReference>
<dbReference type="PROSITE" id="PS50929">
    <property type="entry name" value="ABC_TM1F"/>
    <property type="match status" value="1"/>
</dbReference>
<evidence type="ECO:0000256" key="5">
    <source>
        <dbReference type="ARBA" id="ARBA00022741"/>
    </source>
</evidence>
<keyword evidence="3" id="KW-1003">Cell membrane</keyword>
<feature type="domain" description="ABC transmembrane type-1" evidence="13">
    <location>
        <begin position="26"/>
        <end position="305"/>
    </location>
</feature>
<feature type="transmembrane region" description="Helical" evidence="11">
    <location>
        <begin position="164"/>
        <end position="184"/>
    </location>
</feature>
<evidence type="ECO:0000256" key="2">
    <source>
        <dbReference type="ARBA" id="ARBA00022448"/>
    </source>
</evidence>
<keyword evidence="4 11" id="KW-0812">Transmembrane</keyword>
<dbReference type="PROSITE" id="PS00211">
    <property type="entry name" value="ABC_TRANSPORTER_1"/>
    <property type="match status" value="1"/>
</dbReference>
<dbReference type="SUPFAM" id="SSF90123">
    <property type="entry name" value="ABC transporter transmembrane region"/>
    <property type="match status" value="1"/>
</dbReference>
<dbReference type="FunFam" id="3.40.50.300:FF:000299">
    <property type="entry name" value="ABC transporter ATP-binding protein/permease"/>
    <property type="match status" value="1"/>
</dbReference>
<keyword evidence="7 11" id="KW-1133">Transmembrane helix</keyword>
<evidence type="ECO:0000256" key="7">
    <source>
        <dbReference type="ARBA" id="ARBA00022989"/>
    </source>
</evidence>
<sequence>MPQSANPRVGYRHVLGLVRGNVRWVALAVVLTLFASLLGIVQPLVVREVIDSAGTTNVAWTTVAVLVLLFVGQAAVRAVGQFVLHRTSEMVVLGIRQRLIGRLLRLRMEAYHQNRVGDLMSRTSADATAVRRVISEGVTDLITGVVGLVGTVALMIWLDWLLFLIVVGMVALAAAVVGTLLAGIRSASLATQNALGSMSADLERALSAIRTVRASRAEQREDARIGEAAHEVYAASVRMAKLRSLTSPAMELAVNGSLMVVLLVGGLRVAGGQSSLADLVAFLMYLTYLAMPIGSVFEAVVVVQEGSGALSRIAATERLPQEQTGRSLEPAAPRVRPKSRPGSNEPILEFRNVHFGYDREAVLCGTSFVVPRQGFVALTGSSGAGKSTIFNLVERFYHTHSGTILFDGEDIAQQELGSYRSRIALVEQESPILHGSLRDNLLYAAPGADSEAVRRVLGMVNLDGLVARLPHGLDTAVGEHGSRLSGGERQRVAIARALLTEPDLLLLDEPTSHLDAENEAAFVSVLRAVAQECALLVIAHRFTTIRAAGRVVVLQDGVVSATGDHEELLADSSFYRVIAGVESN</sequence>
<feature type="transmembrane region" description="Helical" evidence="11">
    <location>
        <begin position="58"/>
        <end position="80"/>
    </location>
</feature>
<feature type="transmembrane region" description="Helical" evidence="11">
    <location>
        <begin position="249"/>
        <end position="270"/>
    </location>
</feature>
<keyword evidence="2" id="KW-0813">Transport</keyword>
<dbReference type="GO" id="GO:0005524">
    <property type="term" value="F:ATP binding"/>
    <property type="evidence" value="ECO:0007669"/>
    <property type="project" value="UniProtKB-KW"/>
</dbReference>
<feature type="transmembrane region" description="Helical" evidence="11">
    <location>
        <begin position="141"/>
        <end position="158"/>
    </location>
</feature>
<evidence type="ECO:0000256" key="6">
    <source>
        <dbReference type="ARBA" id="ARBA00022840"/>
    </source>
</evidence>
<feature type="region of interest" description="Disordered" evidence="10">
    <location>
        <begin position="320"/>
        <end position="343"/>
    </location>
</feature>
<comment type="caution">
    <text evidence="14">The sequence shown here is derived from an EMBL/GenBank/DDBJ whole genome shotgun (WGS) entry which is preliminary data.</text>
</comment>
<keyword evidence="5" id="KW-0547">Nucleotide-binding</keyword>
<evidence type="ECO:0000313" key="15">
    <source>
        <dbReference type="Proteomes" id="UP000694501"/>
    </source>
</evidence>
<feature type="domain" description="ABC transporter" evidence="12">
    <location>
        <begin position="348"/>
        <end position="581"/>
    </location>
</feature>
<proteinExistence type="inferred from homology"/>
<dbReference type="Pfam" id="PF00664">
    <property type="entry name" value="ABC_membrane"/>
    <property type="match status" value="1"/>
</dbReference>
<dbReference type="SUPFAM" id="SSF52540">
    <property type="entry name" value="P-loop containing nucleoside triphosphate hydrolases"/>
    <property type="match status" value="1"/>
</dbReference>
<dbReference type="GO" id="GO:0005886">
    <property type="term" value="C:plasma membrane"/>
    <property type="evidence" value="ECO:0007669"/>
    <property type="project" value="UniProtKB-SubCell"/>
</dbReference>
<evidence type="ECO:0000256" key="10">
    <source>
        <dbReference type="SAM" id="MobiDB-lite"/>
    </source>
</evidence>
<feature type="transmembrane region" description="Helical" evidence="11">
    <location>
        <begin position="21"/>
        <end position="46"/>
    </location>
</feature>
<gene>
    <name evidence="14" type="ORF">JGS22_023050</name>
</gene>
<comment type="similarity">
    <text evidence="9">Belongs to the ABC transporter superfamily. Lipid exporter (TC 3.A.1.106) family.</text>
</comment>
<dbReference type="InterPro" id="IPR036640">
    <property type="entry name" value="ABC1_TM_sf"/>
</dbReference>
<protein>
    <submittedName>
        <fullName evidence="14">ABC transporter ATP-binding protein/permease</fullName>
    </submittedName>
</protein>
<keyword evidence="8 11" id="KW-0472">Membrane</keyword>
<dbReference type="InterPro" id="IPR017871">
    <property type="entry name" value="ABC_transporter-like_CS"/>
</dbReference>
<evidence type="ECO:0000313" key="14">
    <source>
        <dbReference type="EMBL" id="MBU7600429.1"/>
    </source>
</evidence>
<dbReference type="PANTHER" id="PTHR43394">
    <property type="entry name" value="ATP-DEPENDENT PERMEASE MDL1, MITOCHONDRIAL"/>
    <property type="match status" value="1"/>
</dbReference>
<dbReference type="RefSeq" id="WP_211040788.1">
    <property type="nucleotide sequence ID" value="NZ_JAELVF020000004.1"/>
</dbReference>
<organism evidence="14 15">
    <name type="scientific">Streptomyces tardus</name>
    <dbReference type="NCBI Taxonomy" id="2780544"/>
    <lineage>
        <taxon>Bacteria</taxon>
        <taxon>Bacillati</taxon>
        <taxon>Actinomycetota</taxon>
        <taxon>Actinomycetes</taxon>
        <taxon>Kitasatosporales</taxon>
        <taxon>Streptomycetaceae</taxon>
        <taxon>Streptomyces</taxon>
    </lineage>
</organism>
<feature type="transmembrane region" description="Helical" evidence="11">
    <location>
        <begin position="282"/>
        <end position="303"/>
    </location>
</feature>
<dbReference type="InterPro" id="IPR003439">
    <property type="entry name" value="ABC_transporter-like_ATP-bd"/>
</dbReference>
<accession>A0A949JQH7</accession>
<dbReference type="InterPro" id="IPR011527">
    <property type="entry name" value="ABC1_TM_dom"/>
</dbReference>
<dbReference type="GO" id="GO:0016887">
    <property type="term" value="F:ATP hydrolysis activity"/>
    <property type="evidence" value="ECO:0007669"/>
    <property type="project" value="InterPro"/>
</dbReference>
<dbReference type="InterPro" id="IPR039421">
    <property type="entry name" value="Type_1_exporter"/>
</dbReference>
<keyword evidence="15" id="KW-1185">Reference proteome</keyword>
<evidence type="ECO:0000259" key="12">
    <source>
        <dbReference type="PROSITE" id="PS50893"/>
    </source>
</evidence>
<dbReference type="AlphaFoldDB" id="A0A949JQH7"/>
<dbReference type="PANTHER" id="PTHR43394:SF1">
    <property type="entry name" value="ATP-BINDING CASSETTE SUB-FAMILY B MEMBER 10, MITOCHONDRIAL"/>
    <property type="match status" value="1"/>
</dbReference>
<keyword evidence="6 14" id="KW-0067">ATP-binding</keyword>
<evidence type="ECO:0000256" key="4">
    <source>
        <dbReference type="ARBA" id="ARBA00022692"/>
    </source>
</evidence>
<dbReference type="InterPro" id="IPR003593">
    <property type="entry name" value="AAA+_ATPase"/>
</dbReference>
<comment type="subcellular location">
    <subcellularLocation>
        <location evidence="1">Cell membrane</location>
        <topology evidence="1">Multi-pass membrane protein</topology>
    </subcellularLocation>
</comment>
<name>A0A949JQH7_9ACTN</name>
<evidence type="ECO:0000256" key="9">
    <source>
        <dbReference type="ARBA" id="ARBA00061644"/>
    </source>
</evidence>
<dbReference type="EMBL" id="JAELVF020000004">
    <property type="protein sequence ID" value="MBU7600429.1"/>
    <property type="molecule type" value="Genomic_DNA"/>
</dbReference>
<evidence type="ECO:0000259" key="13">
    <source>
        <dbReference type="PROSITE" id="PS50929"/>
    </source>
</evidence>
<dbReference type="CDD" id="cd18551">
    <property type="entry name" value="ABC_6TM_LmrA_like"/>
    <property type="match status" value="1"/>
</dbReference>
<dbReference type="GO" id="GO:0015421">
    <property type="term" value="F:ABC-type oligopeptide transporter activity"/>
    <property type="evidence" value="ECO:0007669"/>
    <property type="project" value="TreeGrafter"/>
</dbReference>
<dbReference type="SMART" id="SM00382">
    <property type="entry name" value="AAA"/>
    <property type="match status" value="1"/>
</dbReference>
<evidence type="ECO:0000256" key="11">
    <source>
        <dbReference type="SAM" id="Phobius"/>
    </source>
</evidence>
<dbReference type="Proteomes" id="UP000694501">
    <property type="component" value="Unassembled WGS sequence"/>
</dbReference>
<evidence type="ECO:0000256" key="8">
    <source>
        <dbReference type="ARBA" id="ARBA00023136"/>
    </source>
</evidence>
<dbReference type="InterPro" id="IPR027417">
    <property type="entry name" value="P-loop_NTPase"/>
</dbReference>
<evidence type="ECO:0000256" key="3">
    <source>
        <dbReference type="ARBA" id="ARBA00022475"/>
    </source>
</evidence>
<dbReference type="Gene3D" id="1.20.1560.10">
    <property type="entry name" value="ABC transporter type 1, transmembrane domain"/>
    <property type="match status" value="1"/>
</dbReference>
<dbReference type="Gene3D" id="3.40.50.300">
    <property type="entry name" value="P-loop containing nucleotide triphosphate hydrolases"/>
    <property type="match status" value="1"/>
</dbReference>
<dbReference type="PROSITE" id="PS50893">
    <property type="entry name" value="ABC_TRANSPORTER_2"/>
    <property type="match status" value="1"/>
</dbReference>